<dbReference type="PANTHER" id="PTHR11365">
    <property type="entry name" value="5-OXOPROLINASE RELATED"/>
    <property type="match status" value="1"/>
</dbReference>
<dbReference type="Gene3D" id="3.30.420.40">
    <property type="match status" value="1"/>
</dbReference>
<dbReference type="STRING" id="1434104.MCMEM_1228"/>
<keyword evidence="4" id="KW-1185">Reference proteome</keyword>
<proteinExistence type="predicted"/>
<dbReference type="Pfam" id="PF01968">
    <property type="entry name" value="Hydantoinase_A"/>
    <property type="match status" value="1"/>
</dbReference>
<keyword evidence="3" id="KW-0378">Hydrolase</keyword>
<sequence length="647" mass="70933">MNIKYGIGIDAGGTYTDAVIVREDDGKVIDYTKSPTTYPDPLPGIKNALDSLNQSYLKKVSKVSVSTTLATNAVLENTVSERPSGHDVALIMIGDTKDPADPRIPYYITVEGGHSANGREIRFLDIQSIKDFVLETKDKVAAFAVSANFSVRNPDHEIKAKEIIEKMTDLPVVCGHELSQSLGSYERGITAYIDAQLVPISTQFMNAVVSEIKRRGIDAQIMMLKCDGSVVGIDEALRHPIESIFTGPAASLVGAAYLSKMKDCIVIDVGGTSTDVAKVTHGIPEITDEGAVVGGWQTKVKAIRMETSAMGGDSHVWIKNGVISFGPRKVIPICMAAAKWPSLKDKVKKASIPSKIQLCENIQPTKFYIRTGSKPDIMGKTEKELFDRIGDEPTSIGEIFTDGLPSSVFLELLIKKKLIHAIGFTPTDALHVLGDYTEWDNEASEIAAGILSKMIQTERTDFCEDVKSSFGKNMAAYVMSYLLREIDHADIRKIIDNKYEYLTRFKVGVPVVLLGGPVRAYVDDVRDAIDAEIILPEHAEVGNAVGAIVGKVTKRIEILIRNVREGNKSVTMMFTPAGRKRFNNYPQALEEADVVGRQLVLEYLNNSGLPIEDHKIEVIKQDIRINDSDLFPLETNLVFVGVGDVED</sequence>
<feature type="domain" description="Hydantoinase/oxoprolinase N-terminal" evidence="2">
    <location>
        <begin position="7"/>
        <end position="167"/>
    </location>
</feature>
<dbReference type="KEGG" id="mmet:MCMEM_1228"/>
<protein>
    <submittedName>
        <fullName evidence="3">N-methylhydantoinase (ATP-hydrolyzing)</fullName>
        <ecNumber evidence="3">3.5.2.14</ecNumber>
    </submittedName>
</protein>
<gene>
    <name evidence="3" type="ORF">MCMEM_1228</name>
</gene>
<dbReference type="AlphaFoldDB" id="A0A0E3SR40"/>
<dbReference type="InterPro" id="IPR008040">
    <property type="entry name" value="Hydant_A_N"/>
</dbReference>
<dbReference type="InterPro" id="IPR002821">
    <property type="entry name" value="Hydantoinase_A"/>
</dbReference>
<name>A0A0E3SR40_METMT</name>
<dbReference type="PATRIC" id="fig|1434104.5.peg.1346"/>
<dbReference type="InterPro" id="IPR043129">
    <property type="entry name" value="ATPase_NBD"/>
</dbReference>
<organism evidence="3 4">
    <name type="scientific">Methanococcoides methylutens MM1</name>
    <dbReference type="NCBI Taxonomy" id="1434104"/>
    <lineage>
        <taxon>Archaea</taxon>
        <taxon>Methanobacteriati</taxon>
        <taxon>Methanobacteriota</taxon>
        <taxon>Stenosarchaea group</taxon>
        <taxon>Methanomicrobia</taxon>
        <taxon>Methanosarcinales</taxon>
        <taxon>Methanosarcinaceae</taxon>
        <taxon>Methanococcoides</taxon>
    </lineage>
</organism>
<dbReference type="GO" id="GO:0017168">
    <property type="term" value="F:5-oxoprolinase (ATP-hydrolyzing) activity"/>
    <property type="evidence" value="ECO:0007669"/>
    <property type="project" value="TreeGrafter"/>
</dbReference>
<dbReference type="EC" id="3.5.2.14" evidence="3"/>
<accession>A0A0E3SR40</accession>
<dbReference type="EMBL" id="CP009518">
    <property type="protein sequence ID" value="AKB85281.1"/>
    <property type="molecule type" value="Genomic_DNA"/>
</dbReference>
<evidence type="ECO:0000259" key="2">
    <source>
        <dbReference type="Pfam" id="PF05378"/>
    </source>
</evidence>
<dbReference type="InterPro" id="IPR045079">
    <property type="entry name" value="Oxoprolinase-like"/>
</dbReference>
<dbReference type="GO" id="GO:0006749">
    <property type="term" value="P:glutathione metabolic process"/>
    <property type="evidence" value="ECO:0007669"/>
    <property type="project" value="TreeGrafter"/>
</dbReference>
<dbReference type="SUPFAM" id="SSF53067">
    <property type="entry name" value="Actin-like ATPase domain"/>
    <property type="match status" value="1"/>
</dbReference>
<dbReference type="Pfam" id="PF05378">
    <property type="entry name" value="Hydant_A_N"/>
    <property type="match status" value="1"/>
</dbReference>
<evidence type="ECO:0000313" key="3">
    <source>
        <dbReference type="EMBL" id="AKB85281.1"/>
    </source>
</evidence>
<dbReference type="GO" id="GO:0047423">
    <property type="term" value="F:N-methylhydantoinase (ATP-hydrolyzing) activity"/>
    <property type="evidence" value="ECO:0007669"/>
    <property type="project" value="UniProtKB-EC"/>
</dbReference>
<dbReference type="GO" id="GO:0005829">
    <property type="term" value="C:cytosol"/>
    <property type="evidence" value="ECO:0007669"/>
    <property type="project" value="TreeGrafter"/>
</dbReference>
<feature type="domain" description="Hydantoinase A/oxoprolinase" evidence="1">
    <location>
        <begin position="187"/>
        <end position="329"/>
    </location>
</feature>
<dbReference type="PANTHER" id="PTHR11365:SF2">
    <property type="entry name" value="5-OXOPROLINASE"/>
    <property type="match status" value="1"/>
</dbReference>
<evidence type="ECO:0000313" key="4">
    <source>
        <dbReference type="Proteomes" id="UP000033048"/>
    </source>
</evidence>
<dbReference type="HOGENOM" id="CLU_014140_1_0_2"/>
<evidence type="ECO:0000259" key="1">
    <source>
        <dbReference type="Pfam" id="PF01968"/>
    </source>
</evidence>
<reference evidence="3 4" key="1">
    <citation type="submission" date="2014-07" db="EMBL/GenBank/DDBJ databases">
        <title>Methanogenic archaea and the global carbon cycle.</title>
        <authorList>
            <person name="Henriksen J.R."/>
            <person name="Luke J."/>
            <person name="Reinhart S."/>
            <person name="Benedict M.N."/>
            <person name="Youngblut N.D."/>
            <person name="Metcalf M.E."/>
            <person name="Whitaker R.J."/>
            <person name="Metcalf W.W."/>
        </authorList>
    </citation>
    <scope>NUCLEOTIDE SEQUENCE [LARGE SCALE GENOMIC DNA]</scope>
    <source>
        <strain evidence="3 4">MM1</strain>
    </source>
</reference>
<dbReference type="Proteomes" id="UP000033048">
    <property type="component" value="Chromosome"/>
</dbReference>